<proteinExistence type="predicted"/>
<comment type="caution">
    <text evidence="1">The sequence shown here is derived from an EMBL/GenBank/DDBJ whole genome shotgun (WGS) entry which is preliminary data.</text>
</comment>
<evidence type="ECO:0000313" key="1">
    <source>
        <dbReference type="EMBL" id="OEE62859.1"/>
    </source>
</evidence>
<dbReference type="RefSeq" id="WP_016958557.1">
    <property type="nucleotide sequence ID" value="NZ_AJWN02000032.1"/>
</dbReference>
<evidence type="ECO:0000313" key="2">
    <source>
        <dbReference type="Proteomes" id="UP000095039"/>
    </source>
</evidence>
<name>A0A1E5CBJ1_9GAMM</name>
<reference evidence="1 2" key="1">
    <citation type="journal article" date="2012" name="Science">
        <title>Ecological populations of bacteria act as socially cohesive units of antibiotic production and resistance.</title>
        <authorList>
            <person name="Cordero O.X."/>
            <person name="Wildschutte H."/>
            <person name="Kirkup B."/>
            <person name="Proehl S."/>
            <person name="Ngo L."/>
            <person name="Hussain F."/>
            <person name="Le Roux F."/>
            <person name="Mincer T."/>
            <person name="Polz M.F."/>
        </authorList>
    </citation>
    <scope>NUCLEOTIDE SEQUENCE [LARGE SCALE GENOMIC DNA]</scope>
    <source>
        <strain evidence="1 2">FF-454</strain>
    </source>
</reference>
<keyword evidence="2" id="KW-1185">Reference proteome</keyword>
<sequence length="103" mass="11564">METWKEKEVAEFAVAVMSKRSVTGVGAEYEKSGSGNDWQGCIRLEFDGFSDARILNLDHIWKDMIENEKTMFSGEVLACETVSSSGESVLLNTPYEVEIRVSY</sequence>
<protein>
    <submittedName>
        <fullName evidence="1">Uncharacterized protein</fullName>
    </submittedName>
</protein>
<dbReference type="AlphaFoldDB" id="A0A1E5CBJ1"/>
<organism evidence="1 2">
    <name type="scientific">Enterovibrio norvegicus FF-454</name>
    <dbReference type="NCBI Taxonomy" id="1185651"/>
    <lineage>
        <taxon>Bacteria</taxon>
        <taxon>Pseudomonadati</taxon>
        <taxon>Pseudomonadota</taxon>
        <taxon>Gammaproteobacteria</taxon>
        <taxon>Vibrionales</taxon>
        <taxon>Vibrionaceae</taxon>
        <taxon>Enterovibrio</taxon>
    </lineage>
</organism>
<gene>
    <name evidence="1" type="ORF">A1OK_19955</name>
</gene>
<dbReference type="Proteomes" id="UP000095039">
    <property type="component" value="Unassembled WGS sequence"/>
</dbReference>
<dbReference type="EMBL" id="AJWN02000032">
    <property type="protein sequence ID" value="OEE62859.1"/>
    <property type="molecule type" value="Genomic_DNA"/>
</dbReference>
<accession>A0A1E5CBJ1</accession>